<evidence type="ECO:0000256" key="8">
    <source>
        <dbReference type="ARBA" id="ARBA00022824"/>
    </source>
</evidence>
<keyword evidence="10" id="KW-1133">Transmembrane helix</keyword>
<evidence type="ECO:0000256" key="3">
    <source>
        <dbReference type="ARBA" id="ARBA00004922"/>
    </source>
</evidence>
<comment type="pathway">
    <text evidence="3">Protein modification; protein glycosylation.</text>
</comment>
<dbReference type="InterPro" id="IPR038887">
    <property type="entry name" value="Nus1/NgBR"/>
</dbReference>
<proteinExistence type="inferred from homology"/>
<evidence type="ECO:0000313" key="15">
    <source>
        <dbReference type="Proteomes" id="UP001433268"/>
    </source>
</evidence>
<evidence type="ECO:0000256" key="1">
    <source>
        <dbReference type="ARBA" id="ARBA00001946"/>
    </source>
</evidence>
<gene>
    <name evidence="14" type="ORF">PG997_004773</name>
</gene>
<dbReference type="InterPro" id="IPR036424">
    <property type="entry name" value="UPP_synth-like_sf"/>
</dbReference>
<reference evidence="14 15" key="1">
    <citation type="submission" date="2023-01" db="EMBL/GenBank/DDBJ databases">
        <title>Analysis of 21 Apiospora genomes using comparative genomics revels a genus with tremendous synthesis potential of carbohydrate active enzymes and secondary metabolites.</title>
        <authorList>
            <person name="Sorensen T."/>
        </authorList>
    </citation>
    <scope>NUCLEOTIDE SEQUENCE [LARGE SCALE GENOMIC DNA]</scope>
    <source>
        <strain evidence="14 15">CBS 114990</strain>
    </source>
</reference>
<evidence type="ECO:0000256" key="13">
    <source>
        <dbReference type="SAM" id="MobiDB-lite"/>
    </source>
</evidence>
<evidence type="ECO:0000256" key="6">
    <source>
        <dbReference type="ARBA" id="ARBA00022679"/>
    </source>
</evidence>
<dbReference type="PANTHER" id="PTHR21528">
    <property type="entry name" value="DEHYDRODOLICHYL DIPHOSPHATE SYNTHASE COMPLEX SUBUNIT NUS1"/>
    <property type="match status" value="1"/>
</dbReference>
<evidence type="ECO:0000256" key="2">
    <source>
        <dbReference type="ARBA" id="ARBA00004586"/>
    </source>
</evidence>
<keyword evidence="6" id="KW-0808">Transferase</keyword>
<comment type="subcellular location">
    <subcellularLocation>
        <location evidence="2">Endoplasmic reticulum membrane</location>
    </subcellularLocation>
</comment>
<dbReference type="RefSeq" id="XP_066672706.1">
    <property type="nucleotide sequence ID" value="XM_066809088.1"/>
</dbReference>
<keyword evidence="9" id="KW-0460">Magnesium</keyword>
<protein>
    <recommendedName>
        <fullName evidence="5">ditrans,polycis-polyprenyl diphosphate synthase [(2E,6E)-farnesyldiphosphate specific]</fullName>
        <ecNumber evidence="5">2.5.1.87</ecNumber>
    </recommendedName>
</protein>
<comment type="cofactor">
    <cofactor evidence="1">
        <name>Mg(2+)</name>
        <dbReference type="ChEBI" id="CHEBI:18420"/>
    </cofactor>
</comment>
<dbReference type="EMBL" id="JAQQWN010000004">
    <property type="protein sequence ID" value="KAK8089812.1"/>
    <property type="molecule type" value="Genomic_DNA"/>
</dbReference>
<evidence type="ECO:0000256" key="7">
    <source>
        <dbReference type="ARBA" id="ARBA00022692"/>
    </source>
</evidence>
<evidence type="ECO:0000256" key="10">
    <source>
        <dbReference type="ARBA" id="ARBA00022989"/>
    </source>
</evidence>
<evidence type="ECO:0000256" key="12">
    <source>
        <dbReference type="ARBA" id="ARBA00047353"/>
    </source>
</evidence>
<sequence length="339" mass="38147">MPFQTKDTGTMNPQEREELLKVGLPSCPLALRRAASHQTCSTPRLREASTKRKQHSNGTASGLGVRNVLKKQFYALSFALIHAIFSVYIRIRIACHAVYLRIVSVLYYHHHTPEYIQRDVQGLSRKPKHLSVILSLEEGGKRADAKEKLISEVADIAAWCASAGIQMLSVYEKTGILKDEMQQSHREITSKLRNWFGKYQAPDLHLHSPNMPVVHPSYYSAPAHKGAGEYGIAIMLVSEEDGRESMVDLTKVLTVMAQKNKLSPADITSDVIDNELTSSVMAEPDLLISFAPYVDLQGYPPWQIRLTEIYCEQDNQSVEYQVFVNALRKYAQATFKLGK</sequence>
<evidence type="ECO:0000313" key="14">
    <source>
        <dbReference type="EMBL" id="KAK8089812.1"/>
    </source>
</evidence>
<dbReference type="EC" id="2.5.1.87" evidence="5"/>
<dbReference type="SUPFAM" id="SSF64005">
    <property type="entry name" value="Undecaprenyl diphosphate synthase"/>
    <property type="match status" value="1"/>
</dbReference>
<feature type="region of interest" description="Disordered" evidence="13">
    <location>
        <begin position="38"/>
        <end position="61"/>
    </location>
</feature>
<evidence type="ECO:0000256" key="4">
    <source>
        <dbReference type="ARBA" id="ARBA00005432"/>
    </source>
</evidence>
<evidence type="ECO:0000256" key="9">
    <source>
        <dbReference type="ARBA" id="ARBA00022842"/>
    </source>
</evidence>
<comment type="catalytic activity">
    <reaction evidence="12">
        <text>n isopentenyl diphosphate + (2E,6E)-farnesyl diphosphate = a di-trans,poly-cis-polyprenyl diphosphate + n diphosphate</text>
        <dbReference type="Rhea" id="RHEA:53008"/>
        <dbReference type="Rhea" id="RHEA-COMP:19494"/>
        <dbReference type="ChEBI" id="CHEBI:33019"/>
        <dbReference type="ChEBI" id="CHEBI:128769"/>
        <dbReference type="ChEBI" id="CHEBI:136960"/>
        <dbReference type="ChEBI" id="CHEBI:175763"/>
        <dbReference type="EC" id="2.5.1.87"/>
    </reaction>
</comment>
<evidence type="ECO:0000256" key="5">
    <source>
        <dbReference type="ARBA" id="ARBA00012596"/>
    </source>
</evidence>
<dbReference type="Gene3D" id="3.40.1180.10">
    <property type="entry name" value="Decaprenyl diphosphate synthase-like"/>
    <property type="match status" value="1"/>
</dbReference>
<comment type="similarity">
    <text evidence="4">Belongs to the UPP synthase family.</text>
</comment>
<keyword evidence="8" id="KW-0256">Endoplasmic reticulum</keyword>
<name>A0ABR1X324_9PEZI</name>
<dbReference type="GeneID" id="92042148"/>
<dbReference type="Proteomes" id="UP001433268">
    <property type="component" value="Unassembled WGS sequence"/>
</dbReference>
<keyword evidence="7" id="KW-0812">Transmembrane</keyword>
<accession>A0ABR1X324</accession>
<keyword evidence="11" id="KW-0472">Membrane</keyword>
<dbReference type="PANTHER" id="PTHR21528:SF0">
    <property type="entry name" value="DEHYDRODOLICHYL DIPHOSPHATE SYNTHASE COMPLEX SUBUNIT NUS1"/>
    <property type="match status" value="1"/>
</dbReference>
<organism evidence="14 15">
    <name type="scientific">Apiospora hydei</name>
    <dbReference type="NCBI Taxonomy" id="1337664"/>
    <lineage>
        <taxon>Eukaryota</taxon>
        <taxon>Fungi</taxon>
        <taxon>Dikarya</taxon>
        <taxon>Ascomycota</taxon>
        <taxon>Pezizomycotina</taxon>
        <taxon>Sordariomycetes</taxon>
        <taxon>Xylariomycetidae</taxon>
        <taxon>Amphisphaeriales</taxon>
        <taxon>Apiosporaceae</taxon>
        <taxon>Apiospora</taxon>
    </lineage>
</organism>
<evidence type="ECO:0000256" key="11">
    <source>
        <dbReference type="ARBA" id="ARBA00023136"/>
    </source>
</evidence>
<comment type="caution">
    <text evidence="14">The sequence shown here is derived from an EMBL/GenBank/DDBJ whole genome shotgun (WGS) entry which is preliminary data.</text>
</comment>
<keyword evidence="15" id="KW-1185">Reference proteome</keyword>